<evidence type="ECO:0000313" key="2">
    <source>
        <dbReference type="EMBL" id="SPX52631.1"/>
    </source>
</evidence>
<dbReference type="Pfam" id="PF08543">
    <property type="entry name" value="Phos_pyr_kin"/>
    <property type="match status" value="1"/>
</dbReference>
<reference evidence="2 3" key="1">
    <citation type="submission" date="2018-06" db="EMBL/GenBank/DDBJ databases">
        <authorList>
            <consortium name="Pathogen Informatics"/>
            <person name="Doyle S."/>
        </authorList>
    </citation>
    <scope>NUCLEOTIDE SEQUENCE [LARGE SCALE GENOMIC DNA]</scope>
    <source>
        <strain evidence="2 3">NCTC9601</strain>
    </source>
</reference>
<dbReference type="Proteomes" id="UP000251123">
    <property type="component" value="Unassembled WGS sequence"/>
</dbReference>
<gene>
    <name evidence="2" type="primary">thiD_2</name>
    <name evidence="2" type="ORF">NCTC9601_00467</name>
</gene>
<keyword evidence="2" id="KW-0418">Kinase</keyword>
<dbReference type="PANTHER" id="PTHR20858:SF17">
    <property type="entry name" value="HYDROXYMETHYLPYRIMIDINE_PHOSPHOMETHYLPYRIMIDINE KINASE THI20-RELATED"/>
    <property type="match status" value="1"/>
</dbReference>
<dbReference type="InterPro" id="IPR029056">
    <property type="entry name" value="Ribokinase-like"/>
</dbReference>
<dbReference type="UniPathway" id="UPA00060">
    <property type="reaction ID" value="UER00138"/>
</dbReference>
<evidence type="ECO:0000259" key="1">
    <source>
        <dbReference type="Pfam" id="PF08543"/>
    </source>
</evidence>
<dbReference type="GO" id="GO:0008972">
    <property type="term" value="F:phosphomethylpyrimidine kinase activity"/>
    <property type="evidence" value="ECO:0007669"/>
    <property type="project" value="TreeGrafter"/>
</dbReference>
<dbReference type="EMBL" id="UASN01000005">
    <property type="protein sequence ID" value="SPX52631.1"/>
    <property type="molecule type" value="Genomic_DNA"/>
</dbReference>
<dbReference type="AlphaFoldDB" id="A0A2X1SFS5"/>
<dbReference type="EC" id="2.7.1.49" evidence="2"/>
<sequence length="134" mass="15057">MKRINALTIAGTDPSGGAGIQADLKTFSALGAYGCSAITALVAQNTRGVQSVYRIEPDFVAAQLDSVFSDVRIDTTKIGMLRRPILWKPWPSGWRATGWPTWCWIPSCWRKAAIRCCRLRRWRPCVNDCCRRCH</sequence>
<proteinExistence type="predicted"/>
<keyword evidence="2" id="KW-0808">Transferase</keyword>
<dbReference type="GO" id="GO:0009229">
    <property type="term" value="P:thiamine diphosphate biosynthetic process"/>
    <property type="evidence" value="ECO:0007669"/>
    <property type="project" value="UniProtKB-UniPathway"/>
</dbReference>
<dbReference type="GO" id="GO:0005829">
    <property type="term" value="C:cytosol"/>
    <property type="evidence" value="ECO:0007669"/>
    <property type="project" value="TreeGrafter"/>
</dbReference>
<dbReference type="SUPFAM" id="SSF53613">
    <property type="entry name" value="Ribokinase-like"/>
    <property type="match status" value="1"/>
</dbReference>
<dbReference type="InterPro" id="IPR013749">
    <property type="entry name" value="PM/HMP-P_kinase-1"/>
</dbReference>
<evidence type="ECO:0000313" key="3">
    <source>
        <dbReference type="Proteomes" id="UP000251123"/>
    </source>
</evidence>
<protein>
    <submittedName>
        <fullName evidence="2">Phosphomethylpyrimidine kinase</fullName>
        <ecNumber evidence="2">2.7.1.49</ecNumber>
    </submittedName>
</protein>
<dbReference type="GO" id="GO:0008902">
    <property type="term" value="F:hydroxymethylpyrimidine kinase activity"/>
    <property type="evidence" value="ECO:0007669"/>
    <property type="project" value="UniProtKB-EC"/>
</dbReference>
<accession>A0A2X1SFS5</accession>
<organism evidence="2 3">
    <name type="scientific">Klebsiella pneumoniae</name>
    <dbReference type="NCBI Taxonomy" id="573"/>
    <lineage>
        <taxon>Bacteria</taxon>
        <taxon>Pseudomonadati</taxon>
        <taxon>Pseudomonadota</taxon>
        <taxon>Gammaproteobacteria</taxon>
        <taxon>Enterobacterales</taxon>
        <taxon>Enterobacteriaceae</taxon>
        <taxon>Klebsiella/Raoultella group</taxon>
        <taxon>Klebsiella</taxon>
        <taxon>Klebsiella pneumoniae complex</taxon>
    </lineage>
</organism>
<name>A0A2X1SFS5_KLEPN</name>
<dbReference type="GO" id="GO:0009228">
    <property type="term" value="P:thiamine biosynthetic process"/>
    <property type="evidence" value="ECO:0007669"/>
    <property type="project" value="TreeGrafter"/>
</dbReference>
<dbReference type="Gene3D" id="3.40.1190.20">
    <property type="match status" value="1"/>
</dbReference>
<feature type="domain" description="Pyridoxamine kinase/Phosphomethylpyrimidine kinase" evidence="1">
    <location>
        <begin position="13"/>
        <end position="83"/>
    </location>
</feature>
<dbReference type="PANTHER" id="PTHR20858">
    <property type="entry name" value="PHOSPHOMETHYLPYRIMIDINE KINASE"/>
    <property type="match status" value="1"/>
</dbReference>